<evidence type="ECO:0008006" key="3">
    <source>
        <dbReference type="Google" id="ProtNLM"/>
    </source>
</evidence>
<protein>
    <recommendedName>
        <fullName evidence="3">Outer membrane protein beta-barrel domain-containing protein</fullName>
    </recommendedName>
</protein>
<reference evidence="1 2" key="1">
    <citation type="submission" date="2019-02" db="EMBL/GenBank/DDBJ databases">
        <authorList>
            <person name="Goldberg S.R."/>
            <person name="Haltli B.A."/>
            <person name="Correa H."/>
            <person name="Russell K.G."/>
        </authorList>
    </citation>
    <scope>NUCLEOTIDE SEQUENCE [LARGE SCALE GENOMIC DNA]</scope>
    <source>
        <strain evidence="1 2">JCM 16186</strain>
    </source>
</reference>
<keyword evidence="2" id="KW-1185">Reference proteome</keyword>
<gene>
    <name evidence="1" type="ORF">E1163_24240</name>
</gene>
<name>A0ABW9RV54_9BACT</name>
<proteinExistence type="predicted"/>
<sequence>MKTIYKASGFIVGLSLIFQFTYAQKLNQGLGLRIGDPVGISYKAYLPGSTAVEFTLGTTSRNRHSAYYKDTFNALDRYDGLRYSDHDVKYTLALQGRYLLHNPFPANVEGRLDWYWGLGGQFRLSKVEYTYFSESTLFANDTKTNIDLGPEGILGVEYEFKDYPIVGFSEVSLLGEIVDKPLRFRFFAAVGVRYAFNSL</sequence>
<dbReference type="RefSeq" id="WP_155175265.1">
    <property type="nucleotide sequence ID" value="NZ_BAAAFL010000012.1"/>
</dbReference>
<dbReference type="Proteomes" id="UP000798808">
    <property type="component" value="Unassembled WGS sequence"/>
</dbReference>
<organism evidence="1 2">
    <name type="scientific">Fulvivirga kasyanovii</name>
    <dbReference type="NCBI Taxonomy" id="396812"/>
    <lineage>
        <taxon>Bacteria</taxon>
        <taxon>Pseudomonadati</taxon>
        <taxon>Bacteroidota</taxon>
        <taxon>Cytophagia</taxon>
        <taxon>Cytophagales</taxon>
        <taxon>Fulvivirgaceae</taxon>
        <taxon>Fulvivirga</taxon>
    </lineage>
</organism>
<accession>A0ABW9RV54</accession>
<evidence type="ECO:0000313" key="1">
    <source>
        <dbReference type="EMBL" id="MTI28088.1"/>
    </source>
</evidence>
<dbReference type="EMBL" id="SMLW01000653">
    <property type="protein sequence ID" value="MTI28088.1"/>
    <property type="molecule type" value="Genomic_DNA"/>
</dbReference>
<evidence type="ECO:0000313" key="2">
    <source>
        <dbReference type="Proteomes" id="UP000798808"/>
    </source>
</evidence>
<comment type="caution">
    <text evidence="1">The sequence shown here is derived from an EMBL/GenBank/DDBJ whole genome shotgun (WGS) entry which is preliminary data.</text>
</comment>